<dbReference type="AlphaFoldDB" id="A0A142BCR8"/>
<organism evidence="2 3">
    <name type="scientific">Endozoicomonas montiporae CL-33</name>
    <dbReference type="NCBI Taxonomy" id="570277"/>
    <lineage>
        <taxon>Bacteria</taxon>
        <taxon>Pseudomonadati</taxon>
        <taxon>Pseudomonadota</taxon>
        <taxon>Gammaproteobacteria</taxon>
        <taxon>Oceanospirillales</taxon>
        <taxon>Endozoicomonadaceae</taxon>
        <taxon>Endozoicomonas</taxon>
    </lineage>
</organism>
<evidence type="ECO:0000313" key="3">
    <source>
        <dbReference type="Proteomes" id="UP000071065"/>
    </source>
</evidence>
<dbReference type="KEGG" id="emp:EZMO1_2460"/>
<dbReference type="EMBL" id="CP013251">
    <property type="protein sequence ID" value="AMO56544.1"/>
    <property type="molecule type" value="Genomic_DNA"/>
</dbReference>
<sequence>MSVLLSWGLCMFAYLLMGVGAILALGTVLIIVNPEKFGQPDMGRKRAVKFLVGALVMVGIGYNLNLDKVEGPALSAVLETIPQGDAHSWQTGQINNGVAVVVNNHAGYWVKNDEVYAVNGIAKGLSSLSDVDYAPAGIEWGDIQKAVQ</sequence>
<dbReference type="Proteomes" id="UP000071065">
    <property type="component" value="Chromosome"/>
</dbReference>
<evidence type="ECO:0000313" key="2">
    <source>
        <dbReference type="EMBL" id="AMO56544.1"/>
    </source>
</evidence>
<keyword evidence="1" id="KW-0812">Transmembrane</keyword>
<gene>
    <name evidence="2" type="ORF">EZMO1_2460</name>
</gene>
<reference evidence="2 3" key="1">
    <citation type="journal article" date="2016" name="Front. Microbiol.">
        <title>Genomic Insight into the Host-Endosymbiont Relationship of Endozoicomonas montiporae CL-33(T) with its Coral Host.</title>
        <authorList>
            <person name="Ding J.-Y."/>
            <person name="Shiu J.-H."/>
            <person name="Chen W.-M."/>
            <person name="Chiang Y.-R."/>
            <person name="Tang S.-L."/>
        </authorList>
    </citation>
    <scope>NUCLEOTIDE SEQUENCE [LARGE SCALE GENOMIC DNA]</scope>
    <source>
        <strain evidence="2 3">CL-33</strain>
    </source>
</reference>
<evidence type="ECO:0000256" key="1">
    <source>
        <dbReference type="SAM" id="Phobius"/>
    </source>
</evidence>
<keyword evidence="1" id="KW-1133">Transmembrane helix</keyword>
<accession>A0A142BCR8</accession>
<proteinExistence type="predicted"/>
<name>A0A142BCR8_9GAMM</name>
<dbReference type="PATRIC" id="fig|570277.3.peg.2640"/>
<feature type="transmembrane region" description="Helical" evidence="1">
    <location>
        <begin position="12"/>
        <end position="34"/>
    </location>
</feature>
<keyword evidence="1" id="KW-0472">Membrane</keyword>
<protein>
    <submittedName>
        <fullName evidence="2">Uncharacterized protein</fullName>
    </submittedName>
</protein>